<dbReference type="EMBL" id="BGPR01004702">
    <property type="protein sequence ID" value="GBN02449.1"/>
    <property type="molecule type" value="Genomic_DNA"/>
</dbReference>
<gene>
    <name evidence="2" type="ORF">AVEN_141614_1</name>
</gene>
<organism evidence="2 3">
    <name type="scientific">Araneus ventricosus</name>
    <name type="common">Orbweaver spider</name>
    <name type="synonym">Epeira ventricosa</name>
    <dbReference type="NCBI Taxonomy" id="182803"/>
    <lineage>
        <taxon>Eukaryota</taxon>
        <taxon>Metazoa</taxon>
        <taxon>Ecdysozoa</taxon>
        <taxon>Arthropoda</taxon>
        <taxon>Chelicerata</taxon>
        <taxon>Arachnida</taxon>
        <taxon>Araneae</taxon>
        <taxon>Araneomorphae</taxon>
        <taxon>Entelegynae</taxon>
        <taxon>Araneoidea</taxon>
        <taxon>Araneidae</taxon>
        <taxon>Araneus</taxon>
    </lineage>
</organism>
<sequence length="119" mass="12884">MHPSASLRGSRGNTPIEFPQSGEKADVWPALLLQHIVYNSDAIDLKVATARTRSCGRRLTCICLFTSVETQGISNARATLTSNTQVSSNSLCIAQLLIENAYGQKIKIHKSQSLTLVAV</sequence>
<name>A0A4Y2KK80_ARAVE</name>
<evidence type="ECO:0000256" key="1">
    <source>
        <dbReference type="SAM" id="MobiDB-lite"/>
    </source>
</evidence>
<feature type="region of interest" description="Disordered" evidence="1">
    <location>
        <begin position="1"/>
        <end position="20"/>
    </location>
</feature>
<proteinExistence type="predicted"/>
<evidence type="ECO:0000313" key="2">
    <source>
        <dbReference type="EMBL" id="GBN02449.1"/>
    </source>
</evidence>
<evidence type="ECO:0000313" key="3">
    <source>
        <dbReference type="Proteomes" id="UP000499080"/>
    </source>
</evidence>
<dbReference type="Proteomes" id="UP000499080">
    <property type="component" value="Unassembled WGS sequence"/>
</dbReference>
<dbReference type="OrthoDB" id="6621660at2759"/>
<accession>A0A4Y2KK80</accession>
<keyword evidence="3" id="KW-1185">Reference proteome</keyword>
<dbReference type="AlphaFoldDB" id="A0A4Y2KK80"/>
<reference evidence="2 3" key="1">
    <citation type="journal article" date="2019" name="Sci. Rep.">
        <title>Orb-weaving spider Araneus ventricosus genome elucidates the spidroin gene catalogue.</title>
        <authorList>
            <person name="Kono N."/>
            <person name="Nakamura H."/>
            <person name="Ohtoshi R."/>
            <person name="Moran D.A.P."/>
            <person name="Shinohara A."/>
            <person name="Yoshida Y."/>
            <person name="Fujiwara M."/>
            <person name="Mori M."/>
            <person name="Tomita M."/>
            <person name="Arakawa K."/>
        </authorList>
    </citation>
    <scope>NUCLEOTIDE SEQUENCE [LARGE SCALE GENOMIC DNA]</scope>
</reference>
<protein>
    <submittedName>
        <fullName evidence="2">Uncharacterized protein</fullName>
    </submittedName>
</protein>
<comment type="caution">
    <text evidence="2">The sequence shown here is derived from an EMBL/GenBank/DDBJ whole genome shotgun (WGS) entry which is preliminary data.</text>
</comment>